<dbReference type="SUPFAM" id="SSF51735">
    <property type="entry name" value="NAD(P)-binding Rossmann-fold domains"/>
    <property type="match status" value="1"/>
</dbReference>
<dbReference type="InterPro" id="IPR002347">
    <property type="entry name" value="SDR_fam"/>
</dbReference>
<dbReference type="AlphaFoldDB" id="A0A0F9A8P3"/>
<gene>
    <name evidence="3" type="ORF">LCGC14_2601010</name>
</gene>
<reference evidence="3" key="1">
    <citation type="journal article" date="2015" name="Nature">
        <title>Complex archaea that bridge the gap between prokaryotes and eukaryotes.</title>
        <authorList>
            <person name="Spang A."/>
            <person name="Saw J.H."/>
            <person name="Jorgensen S.L."/>
            <person name="Zaremba-Niedzwiedzka K."/>
            <person name="Martijn J."/>
            <person name="Lind A.E."/>
            <person name="van Eijk R."/>
            <person name="Schleper C."/>
            <person name="Guy L."/>
            <person name="Ettema T.J."/>
        </authorList>
    </citation>
    <scope>NUCLEOTIDE SEQUENCE</scope>
</reference>
<evidence type="ECO:0008006" key="4">
    <source>
        <dbReference type="Google" id="ProtNLM"/>
    </source>
</evidence>
<sequence>MNKTILLTGATDGIGLETAKMLLAQGHTVLLHGRNQDKLNNVQSALNEQYPQASTVTYVADLSDMAQVQTLAQSVLSDLQQADKVLDVLINNAGVYKLADITTKEGLDARFAVNTIAPYLLTKLLLPVMNVQSRVVNVSSAAQSSVNFESLVGNKPLSDSAAYAQSKLAITMWSRHLGLALKGAGPLVISVNPKSLLGSKMVKDAYGLDGGDLKLGADIFCRAALSDEFKDSTGLYFDNDAERFAPPHPDALNNAKNQQLVDTLDSVLAQLKLGNAAAYYLS</sequence>
<comment type="similarity">
    <text evidence="1">Belongs to the short-chain dehydrogenases/reductases (SDR) family.</text>
</comment>
<dbReference type="EMBL" id="LAZR01043916">
    <property type="protein sequence ID" value="KKL05939.1"/>
    <property type="molecule type" value="Genomic_DNA"/>
</dbReference>
<evidence type="ECO:0000313" key="3">
    <source>
        <dbReference type="EMBL" id="KKL05939.1"/>
    </source>
</evidence>
<accession>A0A0F9A8P3</accession>
<dbReference type="PANTHER" id="PTHR24320:SF148">
    <property type="entry name" value="NAD(P)-BINDING ROSSMANN-FOLD SUPERFAMILY PROTEIN"/>
    <property type="match status" value="1"/>
</dbReference>
<organism evidence="3">
    <name type="scientific">marine sediment metagenome</name>
    <dbReference type="NCBI Taxonomy" id="412755"/>
    <lineage>
        <taxon>unclassified sequences</taxon>
        <taxon>metagenomes</taxon>
        <taxon>ecological metagenomes</taxon>
    </lineage>
</organism>
<dbReference type="PANTHER" id="PTHR24320">
    <property type="entry name" value="RETINOL DEHYDROGENASE"/>
    <property type="match status" value="1"/>
</dbReference>
<keyword evidence="2" id="KW-0560">Oxidoreductase</keyword>
<comment type="caution">
    <text evidence="3">The sequence shown here is derived from an EMBL/GenBank/DDBJ whole genome shotgun (WGS) entry which is preliminary data.</text>
</comment>
<dbReference type="Gene3D" id="3.40.50.720">
    <property type="entry name" value="NAD(P)-binding Rossmann-like Domain"/>
    <property type="match status" value="1"/>
</dbReference>
<dbReference type="PRINTS" id="PR00080">
    <property type="entry name" value="SDRFAMILY"/>
</dbReference>
<name>A0A0F9A8P3_9ZZZZ</name>
<dbReference type="InterPro" id="IPR020904">
    <property type="entry name" value="Sc_DH/Rdtase_CS"/>
</dbReference>
<dbReference type="InterPro" id="IPR036291">
    <property type="entry name" value="NAD(P)-bd_dom_sf"/>
</dbReference>
<dbReference type="PRINTS" id="PR00081">
    <property type="entry name" value="GDHRDH"/>
</dbReference>
<dbReference type="Pfam" id="PF00106">
    <property type="entry name" value="adh_short"/>
    <property type="match status" value="1"/>
</dbReference>
<protein>
    <recommendedName>
        <fullName evidence="4">Oxidoreductase</fullName>
    </recommendedName>
</protein>
<proteinExistence type="inferred from homology"/>
<evidence type="ECO:0000256" key="2">
    <source>
        <dbReference type="ARBA" id="ARBA00023002"/>
    </source>
</evidence>
<dbReference type="GO" id="GO:0016491">
    <property type="term" value="F:oxidoreductase activity"/>
    <property type="evidence" value="ECO:0007669"/>
    <property type="project" value="UniProtKB-KW"/>
</dbReference>
<evidence type="ECO:0000256" key="1">
    <source>
        <dbReference type="ARBA" id="ARBA00006484"/>
    </source>
</evidence>
<dbReference type="PROSITE" id="PS00061">
    <property type="entry name" value="ADH_SHORT"/>
    <property type="match status" value="1"/>
</dbReference>